<feature type="non-terminal residue" evidence="2">
    <location>
        <position position="115"/>
    </location>
</feature>
<dbReference type="EMBL" id="JARKIK010000085">
    <property type="protein sequence ID" value="KAK8724404.1"/>
    <property type="molecule type" value="Genomic_DNA"/>
</dbReference>
<comment type="caution">
    <text evidence="2">The sequence shown here is derived from an EMBL/GenBank/DDBJ whole genome shotgun (WGS) entry which is preliminary data.</text>
</comment>
<dbReference type="PROSITE" id="PS50835">
    <property type="entry name" value="IG_LIKE"/>
    <property type="match status" value="1"/>
</dbReference>
<evidence type="ECO:0000313" key="3">
    <source>
        <dbReference type="Proteomes" id="UP001445076"/>
    </source>
</evidence>
<sequence length="115" mass="12704">MRPSGWSDASVFGDRARYLPLEHPPVLLVSNVSTLDARLYRCRVDYHKSNSRQAWVRLSTIVPPTRIEVVARMTPVELGQNNDVVCRVSGGTPLARVVWLQDGQTVDSNSTAGEG</sequence>
<dbReference type="InterPro" id="IPR013783">
    <property type="entry name" value="Ig-like_fold"/>
</dbReference>
<feature type="domain" description="Ig-like" evidence="1">
    <location>
        <begin position="64"/>
        <end position="115"/>
    </location>
</feature>
<evidence type="ECO:0000313" key="2">
    <source>
        <dbReference type="EMBL" id="KAK8724404.1"/>
    </source>
</evidence>
<accession>A0AAW0W4Q1</accession>
<dbReference type="PANTHER" id="PTHR23278:SF19">
    <property type="entry name" value="OBSCURIN"/>
    <property type="match status" value="1"/>
</dbReference>
<proteinExistence type="predicted"/>
<organism evidence="2 3">
    <name type="scientific">Cherax quadricarinatus</name>
    <name type="common">Australian red claw crayfish</name>
    <dbReference type="NCBI Taxonomy" id="27406"/>
    <lineage>
        <taxon>Eukaryota</taxon>
        <taxon>Metazoa</taxon>
        <taxon>Ecdysozoa</taxon>
        <taxon>Arthropoda</taxon>
        <taxon>Crustacea</taxon>
        <taxon>Multicrustacea</taxon>
        <taxon>Malacostraca</taxon>
        <taxon>Eumalacostraca</taxon>
        <taxon>Eucarida</taxon>
        <taxon>Decapoda</taxon>
        <taxon>Pleocyemata</taxon>
        <taxon>Astacidea</taxon>
        <taxon>Parastacoidea</taxon>
        <taxon>Parastacidae</taxon>
        <taxon>Cherax</taxon>
    </lineage>
</organism>
<dbReference type="Gene3D" id="2.60.40.10">
    <property type="entry name" value="Immunoglobulins"/>
    <property type="match status" value="2"/>
</dbReference>
<dbReference type="Proteomes" id="UP001445076">
    <property type="component" value="Unassembled WGS sequence"/>
</dbReference>
<dbReference type="PANTHER" id="PTHR23278">
    <property type="entry name" value="SIDESTEP PROTEIN"/>
    <property type="match status" value="1"/>
</dbReference>
<gene>
    <name evidence="2" type="ORF">OTU49_011053</name>
</gene>
<dbReference type="InterPro" id="IPR007110">
    <property type="entry name" value="Ig-like_dom"/>
</dbReference>
<protein>
    <recommendedName>
        <fullName evidence="1">Ig-like domain-containing protein</fullName>
    </recommendedName>
</protein>
<dbReference type="AlphaFoldDB" id="A0AAW0W4Q1"/>
<evidence type="ECO:0000259" key="1">
    <source>
        <dbReference type="PROSITE" id="PS50835"/>
    </source>
</evidence>
<keyword evidence="3" id="KW-1185">Reference proteome</keyword>
<reference evidence="2 3" key="1">
    <citation type="journal article" date="2024" name="BMC Genomics">
        <title>Genome assembly of redclaw crayfish (Cherax quadricarinatus) provides insights into its immune adaptation and hypoxia tolerance.</title>
        <authorList>
            <person name="Liu Z."/>
            <person name="Zheng J."/>
            <person name="Li H."/>
            <person name="Fang K."/>
            <person name="Wang S."/>
            <person name="He J."/>
            <person name="Zhou D."/>
            <person name="Weng S."/>
            <person name="Chi M."/>
            <person name="Gu Z."/>
            <person name="He J."/>
            <person name="Li F."/>
            <person name="Wang M."/>
        </authorList>
    </citation>
    <scope>NUCLEOTIDE SEQUENCE [LARGE SCALE GENOMIC DNA]</scope>
    <source>
        <strain evidence="2">ZL_2023a</strain>
    </source>
</reference>
<dbReference type="SUPFAM" id="SSF48726">
    <property type="entry name" value="Immunoglobulin"/>
    <property type="match status" value="1"/>
</dbReference>
<name>A0AAW0W4Q1_CHEQU</name>
<dbReference type="InterPro" id="IPR036179">
    <property type="entry name" value="Ig-like_dom_sf"/>
</dbReference>